<organism evidence="4 5">
    <name type="scientific">Actinomycetospora aurantiaca</name>
    <dbReference type="NCBI Taxonomy" id="3129233"/>
    <lineage>
        <taxon>Bacteria</taxon>
        <taxon>Bacillati</taxon>
        <taxon>Actinomycetota</taxon>
        <taxon>Actinomycetes</taxon>
        <taxon>Pseudonocardiales</taxon>
        <taxon>Pseudonocardiaceae</taxon>
        <taxon>Actinomycetospora</taxon>
    </lineage>
</organism>
<dbReference type="Pfam" id="PF06889">
    <property type="entry name" value="DUF1266"/>
    <property type="match status" value="1"/>
</dbReference>
<feature type="transmembrane region" description="Helical" evidence="2">
    <location>
        <begin position="77"/>
        <end position="96"/>
    </location>
</feature>
<feature type="region of interest" description="Disordered" evidence="1">
    <location>
        <begin position="106"/>
        <end position="130"/>
    </location>
</feature>
<feature type="transmembrane region" description="Helical" evidence="2">
    <location>
        <begin position="44"/>
        <end position="65"/>
    </location>
</feature>
<evidence type="ECO:0000313" key="4">
    <source>
        <dbReference type="EMBL" id="MEJ2868520.1"/>
    </source>
</evidence>
<evidence type="ECO:0000256" key="2">
    <source>
        <dbReference type="SAM" id="Phobius"/>
    </source>
</evidence>
<keyword evidence="5" id="KW-1185">Reference proteome</keyword>
<evidence type="ECO:0000256" key="1">
    <source>
        <dbReference type="SAM" id="MobiDB-lite"/>
    </source>
</evidence>
<dbReference type="RefSeq" id="WP_337695098.1">
    <property type="nucleotide sequence ID" value="NZ_JBBEGN010000004.1"/>
</dbReference>
<protein>
    <submittedName>
        <fullName evidence="4">DUF1266 domain-containing protein</fullName>
    </submittedName>
</protein>
<dbReference type="EMBL" id="JBBEGN010000004">
    <property type="protein sequence ID" value="MEJ2868520.1"/>
    <property type="molecule type" value="Genomic_DNA"/>
</dbReference>
<comment type="caution">
    <text evidence="4">The sequence shown here is derived from an EMBL/GenBank/DDBJ whole genome shotgun (WGS) entry which is preliminary data.</text>
</comment>
<evidence type="ECO:0000313" key="5">
    <source>
        <dbReference type="Proteomes" id="UP001385809"/>
    </source>
</evidence>
<evidence type="ECO:0000259" key="3">
    <source>
        <dbReference type="Pfam" id="PF06889"/>
    </source>
</evidence>
<sequence length="520" mass="56283">MERVVVGLVLLVVGVVGAGRAWQAFRARGGAVGLRARTLARGGIAGLVLCLAIAELGLALLVDGATGAVAERIPRRVLSVVVVAAVAAVVYAVIAWQEHRRARTAPVDGSARSAASPPAPVPVPPGEPAGWVPPTPQAAALRAARDSGDPDAICTALAMEPLAWRVRVEDIDRALAGPGHATPALGRSHGGRLYLDVWTEGCVPTPAAEEALLCTDVAWYAEVDAPISLVVDEGRPQQTTVDVADVRRWATRRTPRPVDAATHRLRALVPVTDEGPLTHGLACAAHHAVMTGTPWNRLGPRGLDRLATRRSLRDAWGFHGARDWQAALDALAEPWSSGPDTVLHLRRQLGDGAFVPADAVREVVEADVNVERNGRETTDRVLDELRRIEAYEEYLREHDVLARWEQVHTLLAWDLGRGAMLARWGLDADWCDETTARWQVERFGTLARRYFDSWTEFGASYVLGRALWSADQVDHLDWSTLDLADSVRPFTVLTSDPASPWRTVPFHPARPVAALDDAGS</sequence>
<reference evidence="4 5" key="1">
    <citation type="submission" date="2024-03" db="EMBL/GenBank/DDBJ databases">
        <title>Actinomycetospora sp. OC33-EN08, a novel actinomycete isolated from wild orchid (Aerides multiflora).</title>
        <authorList>
            <person name="Suriyachadkun C."/>
        </authorList>
    </citation>
    <scope>NUCLEOTIDE SEQUENCE [LARGE SCALE GENOMIC DNA]</scope>
    <source>
        <strain evidence="4 5">OC33-EN08</strain>
    </source>
</reference>
<keyword evidence="2" id="KW-1133">Transmembrane helix</keyword>
<feature type="domain" description="DUF1266" evidence="3">
    <location>
        <begin position="311"/>
        <end position="506"/>
    </location>
</feature>
<keyword evidence="2" id="KW-0472">Membrane</keyword>
<keyword evidence="2" id="KW-0812">Transmembrane</keyword>
<gene>
    <name evidence="4" type="ORF">WCD74_12155</name>
</gene>
<dbReference type="InterPro" id="IPR009677">
    <property type="entry name" value="DUF1266"/>
</dbReference>
<dbReference type="Proteomes" id="UP001385809">
    <property type="component" value="Unassembled WGS sequence"/>
</dbReference>
<accession>A0ABU8MMJ6</accession>
<name>A0ABU8MMJ6_9PSEU</name>
<proteinExistence type="predicted"/>
<feature type="compositionally biased region" description="Pro residues" evidence="1">
    <location>
        <begin position="117"/>
        <end position="130"/>
    </location>
</feature>